<evidence type="ECO:0000259" key="6">
    <source>
        <dbReference type="PROSITE" id="PS50966"/>
    </source>
</evidence>
<dbReference type="PANTHER" id="PTHR42957:SF1">
    <property type="entry name" value="HELICASE MJ1565-RELATED"/>
    <property type="match status" value="1"/>
</dbReference>
<evidence type="ECO:0000313" key="8">
    <source>
        <dbReference type="EMBL" id="OWJ55494.1"/>
    </source>
</evidence>
<keyword evidence="5" id="KW-0863">Zinc-finger</keyword>
<accession>A0A0P0N3D2</accession>
<dbReference type="OrthoDB" id="107033at2157"/>
<reference evidence="8 10" key="2">
    <citation type="submission" date="2017-05" db="EMBL/GenBank/DDBJ databases">
        <title>The draft genome of the hyperthermophilic archaeon 'Pyrodictium delaneyi strain Hulk', an iron and nitrate reducer, reveals the capacity for sulfate reduction.</title>
        <authorList>
            <person name="Demey L.M."/>
            <person name="Miller C."/>
            <person name="Manzella M."/>
            <person name="Reguera G."/>
            <person name="Kashefi K."/>
        </authorList>
    </citation>
    <scope>NUCLEOTIDE SEQUENCE [LARGE SCALE GENOMIC DNA]</scope>
    <source>
        <strain evidence="8 10">Hulk</strain>
    </source>
</reference>
<dbReference type="PROSITE" id="PS50966">
    <property type="entry name" value="ZF_SWIM"/>
    <property type="match status" value="1"/>
</dbReference>
<dbReference type="InterPro" id="IPR008571">
    <property type="entry name" value="HerA-like"/>
</dbReference>
<keyword evidence="10" id="KW-1185">Reference proteome</keyword>
<dbReference type="GeneID" id="26099174"/>
<comment type="catalytic activity">
    <reaction evidence="3">
        <text>ATP + H2O = ADP + phosphate + H(+)</text>
        <dbReference type="Rhea" id="RHEA:13065"/>
        <dbReference type="ChEBI" id="CHEBI:15377"/>
        <dbReference type="ChEBI" id="CHEBI:15378"/>
        <dbReference type="ChEBI" id="CHEBI:30616"/>
        <dbReference type="ChEBI" id="CHEBI:43474"/>
        <dbReference type="ChEBI" id="CHEBI:456216"/>
        <dbReference type="EC" id="5.6.2.3"/>
    </reaction>
</comment>
<keyword evidence="5" id="KW-0862">Zinc</keyword>
<dbReference type="Gene3D" id="3.40.50.300">
    <property type="entry name" value="P-loop containing nucleotide triphosphate hydrolases"/>
    <property type="match status" value="2"/>
</dbReference>
<dbReference type="GO" id="GO:0043138">
    <property type="term" value="F:3'-5' DNA helicase activity"/>
    <property type="evidence" value="ECO:0007669"/>
    <property type="project" value="UniProtKB-EC"/>
</dbReference>
<dbReference type="Proteomes" id="UP000196694">
    <property type="component" value="Unassembled WGS sequence"/>
</dbReference>
<dbReference type="AlphaFoldDB" id="A0A0P0N3D2"/>
<dbReference type="STRING" id="1273541.Pyrde_0834"/>
<dbReference type="GO" id="GO:0008270">
    <property type="term" value="F:zinc ion binding"/>
    <property type="evidence" value="ECO:0007669"/>
    <property type="project" value="UniProtKB-KW"/>
</dbReference>
<evidence type="ECO:0000313" key="9">
    <source>
        <dbReference type="Proteomes" id="UP000058613"/>
    </source>
</evidence>
<dbReference type="EMBL" id="CP013011">
    <property type="protein sequence ID" value="ALL00884.1"/>
    <property type="molecule type" value="Genomic_DNA"/>
</dbReference>
<dbReference type="PANTHER" id="PTHR42957">
    <property type="entry name" value="HELICASE MJ1565-RELATED"/>
    <property type="match status" value="1"/>
</dbReference>
<sequence>MGRRSRGGEPIGMVTGDSRPDYFVFTVDPDNIPPLYDYVYVETWETPPGEDTRVTVKVLAQIRAVRRLAVGVSPEHPWPVLRNLSLPRGSDTVVAAARVLGYKWRGRIYLPRRAPPVGSWVYLAPDELLEDFYAVDEPRRLHVGSLISRPSVPAYLDLEGVKRHVAIIAATGAGKTWASVVLIEELLKKGATIVVLDPHGEYTAMKRTVFRLGPGFENAVRVIKGRRDQEGDIQYRVSVADMSPEELASIAGVPAKATRIRSVIYGAKRLARWVAEATGQRKWLGLRGMIKVVHAAIDAVEVARLQGGRLDRFAAELLRRLSAAASQDLYKAAATGRRLEELLAADERLGRGIRRLWLALSKDSSPGYDAIRYLEELRRIGVYGVRSLPLDQLLEPGTVTVVNLAGLRAEVQDHLAFNILARIFNARLRYVRGVDGESYPYPVVIVVEEAHRFMPPKSQRQTRSRDVAATIASEGRKFGVFLVAITQRPSRIDPDVLSQLQGQIILRIVNPRDQEAVRDSSEQVSQDLLDNLPGLNTGEAVVVGPLAPSPLMIRLRDRVLDYSGGDLSLVEAWAGGREDLRLVEELRAEALEKIGQLLGEQPPDLAEAVAAVAGIDPAPDTVERALRLLAREQVWASYSEETGTVYGEVMTQSGYSYEAHISLPERRSSCSCKARQPCSHAVAVLLRAVLDGLLSAPRSQQARAPEDWWSEFL</sequence>
<evidence type="ECO:0000313" key="7">
    <source>
        <dbReference type="EMBL" id="ALL00884.1"/>
    </source>
</evidence>
<comment type="catalytic activity">
    <reaction evidence="2">
        <text>Couples ATP hydrolysis with the unwinding of duplex DNA by translocating in the 3'-5' direction.</text>
        <dbReference type="EC" id="5.6.2.4"/>
    </reaction>
</comment>
<evidence type="ECO:0000256" key="5">
    <source>
        <dbReference type="PROSITE-ProRule" id="PRU00325"/>
    </source>
</evidence>
<evidence type="ECO:0000256" key="2">
    <source>
        <dbReference type="ARBA" id="ARBA00034617"/>
    </source>
</evidence>
<dbReference type="InterPro" id="IPR027417">
    <property type="entry name" value="P-loop_NTPase"/>
</dbReference>
<dbReference type="RefSeq" id="WP_055408504.1">
    <property type="nucleotide sequence ID" value="NZ_CP013011.1"/>
</dbReference>
<dbReference type="EMBL" id="NCQP01000001">
    <property type="protein sequence ID" value="OWJ55494.1"/>
    <property type="molecule type" value="Genomic_DNA"/>
</dbReference>
<name>A0A0P0N3D2_9CREN</name>
<dbReference type="Proteomes" id="UP000058613">
    <property type="component" value="Chromosome"/>
</dbReference>
<dbReference type="Pfam" id="PF04434">
    <property type="entry name" value="SWIM"/>
    <property type="match status" value="1"/>
</dbReference>
<gene>
    <name evidence="8" type="ORF">Pdsh_01480</name>
    <name evidence="7" type="ORF">Pyrde_0834</name>
</gene>
<protein>
    <submittedName>
        <fullName evidence="7">Putative ATPase</fullName>
    </submittedName>
</protein>
<proteinExistence type="inferred from homology"/>
<dbReference type="Pfam" id="PF01935">
    <property type="entry name" value="DUF87"/>
    <property type="match status" value="1"/>
</dbReference>
<evidence type="ECO:0000313" key="10">
    <source>
        <dbReference type="Proteomes" id="UP000196694"/>
    </source>
</evidence>
<comment type="catalytic activity">
    <reaction evidence="4">
        <text>ATP + H2O = ADP + phosphate + H(+)</text>
        <dbReference type="Rhea" id="RHEA:13065"/>
        <dbReference type="ChEBI" id="CHEBI:15377"/>
        <dbReference type="ChEBI" id="CHEBI:15378"/>
        <dbReference type="ChEBI" id="CHEBI:30616"/>
        <dbReference type="ChEBI" id="CHEBI:43474"/>
        <dbReference type="ChEBI" id="CHEBI:456216"/>
        <dbReference type="EC" id="5.6.2.4"/>
    </reaction>
</comment>
<dbReference type="SUPFAM" id="SSF52540">
    <property type="entry name" value="P-loop containing nucleoside triphosphate hydrolases"/>
    <property type="match status" value="1"/>
</dbReference>
<dbReference type="GO" id="GO:0043139">
    <property type="term" value="F:5'-3' DNA helicase activity"/>
    <property type="evidence" value="ECO:0007669"/>
    <property type="project" value="UniProtKB-EC"/>
</dbReference>
<reference evidence="7 9" key="1">
    <citation type="submission" date="2015-10" db="EMBL/GenBank/DDBJ databases">
        <title>Complete genome sequence of hyperthermophilic archaeon Pyrodictium delaneyi Su06.</title>
        <authorList>
            <person name="Jung J.-H."/>
            <person name="Lin J."/>
            <person name="Holden J.F."/>
            <person name="Park C.-S."/>
        </authorList>
    </citation>
    <scope>NUCLEOTIDE SEQUENCE [LARGE SCALE GENOMIC DNA]</scope>
    <source>
        <strain evidence="7 9">Su06</strain>
    </source>
</reference>
<evidence type="ECO:0000256" key="1">
    <source>
        <dbReference type="ARBA" id="ARBA00007816"/>
    </source>
</evidence>
<evidence type="ECO:0000256" key="4">
    <source>
        <dbReference type="ARBA" id="ARBA00048988"/>
    </source>
</evidence>
<dbReference type="KEGG" id="pdl:Pyrde_0834"/>
<feature type="domain" description="SWIM-type" evidence="6">
    <location>
        <begin position="657"/>
        <end position="689"/>
    </location>
</feature>
<dbReference type="InterPro" id="IPR007527">
    <property type="entry name" value="Znf_SWIM"/>
</dbReference>
<keyword evidence="5" id="KW-0479">Metal-binding</keyword>
<organism evidence="7 9">
    <name type="scientific">Pyrodictium delaneyi</name>
    <dbReference type="NCBI Taxonomy" id="1273541"/>
    <lineage>
        <taxon>Archaea</taxon>
        <taxon>Thermoproteota</taxon>
        <taxon>Thermoprotei</taxon>
        <taxon>Desulfurococcales</taxon>
        <taxon>Pyrodictiaceae</taxon>
        <taxon>Pyrodictium</taxon>
    </lineage>
</organism>
<dbReference type="InterPro" id="IPR002789">
    <property type="entry name" value="HerA_central"/>
</dbReference>
<comment type="similarity">
    <text evidence="1">Belongs to the HerA family.</text>
</comment>
<evidence type="ECO:0000256" key="3">
    <source>
        <dbReference type="ARBA" id="ARBA00048954"/>
    </source>
</evidence>